<name>A0A2S9SM35_9BACT</name>
<dbReference type="GO" id="GO:0003676">
    <property type="term" value="F:nucleic acid binding"/>
    <property type="evidence" value="ECO:0007669"/>
    <property type="project" value="InterPro"/>
</dbReference>
<dbReference type="InterPro" id="IPR041527">
    <property type="entry name" value="YhcG_N"/>
</dbReference>
<dbReference type="EMBL" id="NXGH01000041">
    <property type="protein sequence ID" value="PRM87623.1"/>
    <property type="molecule type" value="Genomic_DNA"/>
</dbReference>
<dbReference type="PANTHER" id="PTHR30547:SF5">
    <property type="entry name" value="NUCLEASE YHCG-RELATED"/>
    <property type="match status" value="1"/>
</dbReference>
<gene>
    <name evidence="3" type="ORF">CJ671_09915</name>
</gene>
<proteinExistence type="predicted"/>
<feature type="domain" description="YhcG PDDEXK nuclease" evidence="1">
    <location>
        <begin position="193"/>
        <end position="346"/>
    </location>
</feature>
<dbReference type="PANTHER" id="PTHR30547">
    <property type="entry name" value="UNCHARACTERIZED PROTEIN YHCG-RELATED"/>
    <property type="match status" value="1"/>
</dbReference>
<protein>
    <submittedName>
        <fullName evidence="3">Cytoplasmic protein</fullName>
    </submittedName>
</protein>
<evidence type="ECO:0000313" key="3">
    <source>
        <dbReference type="EMBL" id="PRM87623.1"/>
    </source>
</evidence>
<dbReference type="OrthoDB" id="9801263at2"/>
<sequence>MTLINLISNIDNIHKTLQEKALQSVSINLTLRNFIIGYYIVEYEQHGSDRAEYGAKLIEKISKKLSHIKGISSTSLKLMRQFYLAYPQISQTVSDQFKIQNKISQTMTDQSFQVAPEKLLRTCSFSHFIELIKIDDDIKRTFYEVETIKGNWSVRELKRQIETLFYERVGLSTDKKSLIKSLENKKEVFSTNSIIKDPYILEFTGLETKEKYSENDLEKALLDNIEAFLLELGNGFCFEARQKRVSIDNEHDRIDLVFYHRVLKCHILVDLKIRAFSYTDVGQMNFYLNYYKNEISMKGDNAPIGIILCTEKNSVKVEYATAGLDENLFVSKYKIALPSTKELEELLKEDLEKIK</sequence>
<dbReference type="AlphaFoldDB" id="A0A2S9SM35"/>
<dbReference type="InterPro" id="IPR011856">
    <property type="entry name" value="tRNA_endonuc-like_dom_sf"/>
</dbReference>
<comment type="caution">
    <text evidence="3">The sequence shown here is derived from an EMBL/GenBank/DDBJ whole genome shotgun (WGS) entry which is preliminary data.</text>
</comment>
<accession>A0A2S9SM35</accession>
<dbReference type="Pfam" id="PF17761">
    <property type="entry name" value="DUF1016_N"/>
    <property type="match status" value="1"/>
</dbReference>
<dbReference type="InterPro" id="IPR009362">
    <property type="entry name" value="YhcG_C"/>
</dbReference>
<dbReference type="Gene3D" id="3.40.1350.10">
    <property type="match status" value="1"/>
</dbReference>
<organism evidence="3 4">
    <name type="scientific">Aliarcobacter cryaerophilus</name>
    <dbReference type="NCBI Taxonomy" id="28198"/>
    <lineage>
        <taxon>Bacteria</taxon>
        <taxon>Pseudomonadati</taxon>
        <taxon>Campylobacterota</taxon>
        <taxon>Epsilonproteobacteria</taxon>
        <taxon>Campylobacterales</taxon>
        <taxon>Arcobacteraceae</taxon>
        <taxon>Aliarcobacter</taxon>
    </lineage>
</organism>
<evidence type="ECO:0000313" key="4">
    <source>
        <dbReference type="Proteomes" id="UP000238649"/>
    </source>
</evidence>
<feature type="domain" description="YhcG N-terminal" evidence="2">
    <location>
        <begin position="11"/>
        <end position="168"/>
    </location>
</feature>
<evidence type="ECO:0000259" key="2">
    <source>
        <dbReference type="Pfam" id="PF17761"/>
    </source>
</evidence>
<evidence type="ECO:0000259" key="1">
    <source>
        <dbReference type="Pfam" id="PF06250"/>
    </source>
</evidence>
<reference evidence="3 4" key="1">
    <citation type="submission" date="2017-09" db="EMBL/GenBank/DDBJ databases">
        <title>Reassesment of A. cryaerophilus.</title>
        <authorList>
            <person name="Perez-Cataluna A."/>
            <person name="Collado L."/>
            <person name="Salgado O."/>
            <person name="Lefinanco V."/>
            <person name="Figueras M.J."/>
        </authorList>
    </citation>
    <scope>NUCLEOTIDE SEQUENCE [LARGE SCALE GENOMIC DNA]</scope>
    <source>
        <strain evidence="3 4">LMG 9871</strain>
    </source>
</reference>
<dbReference type="Pfam" id="PF06250">
    <property type="entry name" value="YhcG_C"/>
    <property type="match status" value="1"/>
</dbReference>
<dbReference type="Proteomes" id="UP000238649">
    <property type="component" value="Unassembled WGS sequence"/>
</dbReference>
<dbReference type="InterPro" id="IPR053148">
    <property type="entry name" value="PD-DEXK-like_domain"/>
</dbReference>